<accession>A0ACC2M0Q9</accession>
<gene>
    <name evidence="1" type="ORF">MRB53_016021</name>
</gene>
<protein>
    <submittedName>
        <fullName evidence="1">Uncharacterized protein</fullName>
    </submittedName>
</protein>
<dbReference type="Proteomes" id="UP001234297">
    <property type="component" value="Chromosome 5"/>
</dbReference>
<reference evidence="1 2" key="1">
    <citation type="journal article" date="2022" name="Hortic Res">
        <title>A haplotype resolved chromosomal level avocado genome allows analysis of novel avocado genes.</title>
        <authorList>
            <person name="Nath O."/>
            <person name="Fletcher S.J."/>
            <person name="Hayward A."/>
            <person name="Shaw L.M."/>
            <person name="Masouleh A.K."/>
            <person name="Furtado A."/>
            <person name="Henry R.J."/>
            <person name="Mitter N."/>
        </authorList>
    </citation>
    <scope>NUCLEOTIDE SEQUENCE [LARGE SCALE GENOMIC DNA]</scope>
    <source>
        <strain evidence="2">cv. Hass</strain>
    </source>
</reference>
<comment type="caution">
    <text evidence="1">The sequence shown here is derived from an EMBL/GenBank/DDBJ whole genome shotgun (WGS) entry which is preliminary data.</text>
</comment>
<sequence>MVGTVAAVDVGSNGDSDWREALGIMSQTVGSVADMGHDEDGLVSRGPNKGTVVAVVGPGVVAGTLVVNHSVDVSNNAGALVYVMTNYEPVGKETIVHQIIHAERCKPFRMWGPSNDSLCGQGYIR</sequence>
<dbReference type="EMBL" id="CM056813">
    <property type="protein sequence ID" value="KAJ8639327.1"/>
    <property type="molecule type" value="Genomic_DNA"/>
</dbReference>
<name>A0ACC2M0Q9_PERAE</name>
<evidence type="ECO:0000313" key="2">
    <source>
        <dbReference type="Proteomes" id="UP001234297"/>
    </source>
</evidence>
<evidence type="ECO:0000313" key="1">
    <source>
        <dbReference type="EMBL" id="KAJ8639327.1"/>
    </source>
</evidence>
<proteinExistence type="predicted"/>
<keyword evidence="2" id="KW-1185">Reference proteome</keyword>
<organism evidence="1 2">
    <name type="scientific">Persea americana</name>
    <name type="common">Avocado</name>
    <dbReference type="NCBI Taxonomy" id="3435"/>
    <lineage>
        <taxon>Eukaryota</taxon>
        <taxon>Viridiplantae</taxon>
        <taxon>Streptophyta</taxon>
        <taxon>Embryophyta</taxon>
        <taxon>Tracheophyta</taxon>
        <taxon>Spermatophyta</taxon>
        <taxon>Magnoliopsida</taxon>
        <taxon>Magnoliidae</taxon>
        <taxon>Laurales</taxon>
        <taxon>Lauraceae</taxon>
        <taxon>Persea</taxon>
    </lineage>
</organism>